<gene>
    <name evidence="3" type="ORF">EFY87_12720</name>
</gene>
<feature type="domain" description="UspA" evidence="2">
    <location>
        <begin position="4"/>
        <end position="136"/>
    </location>
</feature>
<accession>A0A3M9M6E3</accession>
<reference evidence="3 4" key="1">
    <citation type="submission" date="2018-11" db="EMBL/GenBank/DDBJ databases">
        <title>Draft genome of Simplicispira Flexivirga sp. BO-16.</title>
        <authorList>
            <person name="Im W.T."/>
        </authorList>
    </citation>
    <scope>NUCLEOTIDE SEQUENCE [LARGE SCALE GENOMIC DNA]</scope>
    <source>
        <strain evidence="3 4">BO-16</strain>
    </source>
</reference>
<evidence type="ECO:0000313" key="3">
    <source>
        <dbReference type="EMBL" id="RNI21131.1"/>
    </source>
</evidence>
<dbReference type="PRINTS" id="PR01438">
    <property type="entry name" value="UNVRSLSTRESS"/>
</dbReference>
<evidence type="ECO:0000313" key="4">
    <source>
        <dbReference type="Proteomes" id="UP000271678"/>
    </source>
</evidence>
<comment type="caution">
    <text evidence="3">The sequence shown here is derived from an EMBL/GenBank/DDBJ whole genome shotgun (WGS) entry which is preliminary data.</text>
</comment>
<dbReference type="InterPro" id="IPR006015">
    <property type="entry name" value="Universal_stress_UspA"/>
</dbReference>
<sequence>MSNQRIVVGVDGSQHSLAALAWSLQHAHLLGWPVRAVYAWQMPMIAVPGAFDPGQMQDAAAAELVRNVSRIAPTPSVPIELSTAQGDPTESLIAACADAQLLVVGTRGRSPFRGLLLGSVSQGCAAGAPCPVVTVRDDG</sequence>
<dbReference type="InterPro" id="IPR006016">
    <property type="entry name" value="UspA"/>
</dbReference>
<dbReference type="RefSeq" id="WP_123271850.1">
    <property type="nucleotide sequence ID" value="NZ_RJJQ01000012.1"/>
</dbReference>
<dbReference type="PANTHER" id="PTHR46553">
    <property type="entry name" value="ADENINE NUCLEOTIDE ALPHA HYDROLASES-LIKE SUPERFAMILY PROTEIN"/>
    <property type="match status" value="1"/>
</dbReference>
<evidence type="ECO:0000256" key="1">
    <source>
        <dbReference type="ARBA" id="ARBA00008791"/>
    </source>
</evidence>
<evidence type="ECO:0000259" key="2">
    <source>
        <dbReference type="Pfam" id="PF00582"/>
    </source>
</evidence>
<keyword evidence="4" id="KW-1185">Reference proteome</keyword>
<dbReference type="SUPFAM" id="SSF52402">
    <property type="entry name" value="Adenine nucleotide alpha hydrolases-like"/>
    <property type="match status" value="1"/>
</dbReference>
<dbReference type="PANTHER" id="PTHR46553:SF3">
    <property type="entry name" value="ADENINE NUCLEOTIDE ALPHA HYDROLASES-LIKE SUPERFAMILY PROTEIN"/>
    <property type="match status" value="1"/>
</dbReference>
<comment type="similarity">
    <text evidence="1">Belongs to the universal stress protein A family.</text>
</comment>
<dbReference type="AlphaFoldDB" id="A0A3M9M6E3"/>
<dbReference type="EMBL" id="RJJQ01000012">
    <property type="protein sequence ID" value="RNI21131.1"/>
    <property type="molecule type" value="Genomic_DNA"/>
</dbReference>
<organism evidence="3 4">
    <name type="scientific">Flexivirga caeni</name>
    <dbReference type="NCBI Taxonomy" id="2294115"/>
    <lineage>
        <taxon>Bacteria</taxon>
        <taxon>Bacillati</taxon>
        <taxon>Actinomycetota</taxon>
        <taxon>Actinomycetes</taxon>
        <taxon>Micrococcales</taxon>
        <taxon>Dermacoccaceae</taxon>
        <taxon>Flexivirga</taxon>
    </lineage>
</organism>
<dbReference type="OrthoDB" id="6174426at2"/>
<dbReference type="CDD" id="cd23659">
    <property type="entry name" value="USP_At3g01520-like"/>
    <property type="match status" value="1"/>
</dbReference>
<dbReference type="Gene3D" id="3.40.50.620">
    <property type="entry name" value="HUPs"/>
    <property type="match status" value="1"/>
</dbReference>
<proteinExistence type="inferred from homology"/>
<dbReference type="Pfam" id="PF00582">
    <property type="entry name" value="Usp"/>
    <property type="match status" value="1"/>
</dbReference>
<protein>
    <submittedName>
        <fullName evidence="3">Universal stress protein</fullName>
    </submittedName>
</protein>
<dbReference type="InterPro" id="IPR014729">
    <property type="entry name" value="Rossmann-like_a/b/a_fold"/>
</dbReference>
<dbReference type="Proteomes" id="UP000271678">
    <property type="component" value="Unassembled WGS sequence"/>
</dbReference>
<name>A0A3M9M6E3_9MICO</name>